<reference evidence="2 3" key="1">
    <citation type="submission" date="2019-02" db="EMBL/GenBank/DDBJ databases">
        <title>Deep-cultivation of Planctomycetes and their phenomic and genomic characterization uncovers novel biology.</title>
        <authorList>
            <person name="Wiegand S."/>
            <person name="Jogler M."/>
            <person name="Boedeker C."/>
            <person name="Pinto D."/>
            <person name="Vollmers J."/>
            <person name="Rivas-Marin E."/>
            <person name="Kohn T."/>
            <person name="Peeters S.H."/>
            <person name="Heuer A."/>
            <person name="Rast P."/>
            <person name="Oberbeckmann S."/>
            <person name="Bunk B."/>
            <person name="Jeske O."/>
            <person name="Meyerdierks A."/>
            <person name="Storesund J.E."/>
            <person name="Kallscheuer N."/>
            <person name="Luecker S."/>
            <person name="Lage O.M."/>
            <person name="Pohl T."/>
            <person name="Merkel B.J."/>
            <person name="Hornburger P."/>
            <person name="Mueller R.-W."/>
            <person name="Bruemmer F."/>
            <person name="Labrenz M."/>
            <person name="Spormann A.M."/>
            <person name="Op den Camp H."/>
            <person name="Overmann J."/>
            <person name="Amann R."/>
            <person name="Jetten M.S.M."/>
            <person name="Mascher T."/>
            <person name="Medema M.H."/>
            <person name="Devos D.P."/>
            <person name="Kaster A.-K."/>
            <person name="Ovreas L."/>
            <person name="Rohde M."/>
            <person name="Galperin M.Y."/>
            <person name="Jogler C."/>
        </authorList>
    </citation>
    <scope>NUCLEOTIDE SEQUENCE [LARGE SCALE GENOMIC DNA]</scope>
    <source>
        <strain evidence="2 3">Mal48</strain>
    </source>
</reference>
<proteinExistence type="predicted"/>
<dbReference type="PANTHER" id="PTHR30399:SF1">
    <property type="entry name" value="UTP PYROPHOSPHATASE"/>
    <property type="match status" value="1"/>
</dbReference>
<dbReference type="KEGG" id="tpol:Mal48_12960"/>
<dbReference type="Gene3D" id="3.30.2010.10">
    <property type="entry name" value="Metalloproteases ('zincins'), catalytic domain"/>
    <property type="match status" value="1"/>
</dbReference>
<dbReference type="RefSeq" id="WP_145197085.1">
    <property type="nucleotide sequence ID" value="NZ_CP036267.1"/>
</dbReference>
<dbReference type="OrthoDB" id="9811177at2"/>
<evidence type="ECO:0000313" key="2">
    <source>
        <dbReference type="EMBL" id="QDT32056.1"/>
    </source>
</evidence>
<dbReference type="EMBL" id="CP036267">
    <property type="protein sequence ID" value="QDT32056.1"/>
    <property type="molecule type" value="Genomic_DNA"/>
</dbReference>
<organism evidence="2 3">
    <name type="scientific">Thalassoglobus polymorphus</name>
    <dbReference type="NCBI Taxonomy" id="2527994"/>
    <lineage>
        <taxon>Bacteria</taxon>
        <taxon>Pseudomonadati</taxon>
        <taxon>Planctomycetota</taxon>
        <taxon>Planctomycetia</taxon>
        <taxon>Planctomycetales</taxon>
        <taxon>Planctomycetaceae</taxon>
        <taxon>Thalassoglobus</taxon>
    </lineage>
</organism>
<dbReference type="InterPro" id="IPR053136">
    <property type="entry name" value="UTP_pyrophosphatase-like"/>
</dbReference>
<dbReference type="AlphaFoldDB" id="A0A517QK93"/>
<dbReference type="CDD" id="cd07344">
    <property type="entry name" value="M48_yhfN_like"/>
    <property type="match status" value="1"/>
</dbReference>
<dbReference type="Proteomes" id="UP000315724">
    <property type="component" value="Chromosome"/>
</dbReference>
<evidence type="ECO:0000259" key="1">
    <source>
        <dbReference type="Pfam" id="PF01863"/>
    </source>
</evidence>
<sequence>MSETIQLGDISILVTRKDVKNVHLSVHPPDGRVTLVAPTATRLDVARAYAISKLGWINQQKQTLDNQARETPRLFVERESHYVWGRRHLMTILYEETKPFVTLDHKRITVTIRPGSDLAKRHQVMHDWHKSLLHKAIPPLIRKWEPKLGVEVSRYFLQRMKTKWGACNHQAGNIRLNTELVKKPKDLLEYVIVHEMAHLIEPTHNDHFIAILNEHYPNWREARIELNELPLTFEQWDS</sequence>
<gene>
    <name evidence="2" type="ORF">Mal48_12960</name>
</gene>
<protein>
    <submittedName>
        <fullName evidence="2">SprT-like family protein</fullName>
    </submittedName>
</protein>
<feature type="domain" description="YgjP-like metallopeptidase" evidence="1">
    <location>
        <begin position="23"/>
        <end position="228"/>
    </location>
</feature>
<dbReference type="PANTHER" id="PTHR30399">
    <property type="entry name" value="UNCHARACTERIZED PROTEIN YGJP"/>
    <property type="match status" value="1"/>
</dbReference>
<dbReference type="Pfam" id="PF01863">
    <property type="entry name" value="YgjP-like"/>
    <property type="match status" value="1"/>
</dbReference>
<accession>A0A517QK93</accession>
<dbReference type="InterPro" id="IPR002725">
    <property type="entry name" value="YgjP-like_metallopeptidase"/>
</dbReference>
<name>A0A517QK93_9PLAN</name>
<keyword evidence="3" id="KW-1185">Reference proteome</keyword>
<evidence type="ECO:0000313" key="3">
    <source>
        <dbReference type="Proteomes" id="UP000315724"/>
    </source>
</evidence>